<gene>
    <name evidence="1" type="ORF">OLEA9_A012576</name>
</gene>
<name>A0A8S0SNZ6_OLEEU</name>
<comment type="caution">
    <text evidence="1">The sequence shown here is derived from an EMBL/GenBank/DDBJ whole genome shotgun (WGS) entry which is preliminary data.</text>
</comment>
<protein>
    <submittedName>
        <fullName evidence="1">Uncharacterized protein</fullName>
    </submittedName>
</protein>
<dbReference type="EMBL" id="CACTIH010005454">
    <property type="protein sequence ID" value="CAA2993751.1"/>
    <property type="molecule type" value="Genomic_DNA"/>
</dbReference>
<sequence length="126" mass="14308">MASIVSAATLMTTTVEFTNFAIETQHQEIRNGQLPFSLDFHPPILLLLTNLHLTTHFLHNQLQPIAYPQNINLVRLNVLHEPAKKTRHVHHGNAMGPPKRIITRGFRLALDLRDVPLIQSENTLRA</sequence>
<accession>A0A8S0SNZ6</accession>
<dbReference type="Gramene" id="OE9A012576T1">
    <property type="protein sequence ID" value="OE9A012576C1"/>
    <property type="gene ID" value="OE9A012576"/>
</dbReference>
<reference evidence="1 2" key="1">
    <citation type="submission" date="2019-12" db="EMBL/GenBank/DDBJ databases">
        <authorList>
            <person name="Alioto T."/>
            <person name="Alioto T."/>
            <person name="Gomez Garrido J."/>
        </authorList>
    </citation>
    <scope>NUCLEOTIDE SEQUENCE [LARGE SCALE GENOMIC DNA]</scope>
</reference>
<evidence type="ECO:0000313" key="1">
    <source>
        <dbReference type="EMBL" id="CAA2993751.1"/>
    </source>
</evidence>
<dbReference type="AlphaFoldDB" id="A0A8S0SNZ6"/>
<keyword evidence="2" id="KW-1185">Reference proteome</keyword>
<dbReference type="Proteomes" id="UP000594638">
    <property type="component" value="Unassembled WGS sequence"/>
</dbReference>
<proteinExistence type="predicted"/>
<organism evidence="1 2">
    <name type="scientific">Olea europaea subsp. europaea</name>
    <dbReference type="NCBI Taxonomy" id="158383"/>
    <lineage>
        <taxon>Eukaryota</taxon>
        <taxon>Viridiplantae</taxon>
        <taxon>Streptophyta</taxon>
        <taxon>Embryophyta</taxon>
        <taxon>Tracheophyta</taxon>
        <taxon>Spermatophyta</taxon>
        <taxon>Magnoliopsida</taxon>
        <taxon>eudicotyledons</taxon>
        <taxon>Gunneridae</taxon>
        <taxon>Pentapetalae</taxon>
        <taxon>asterids</taxon>
        <taxon>lamiids</taxon>
        <taxon>Lamiales</taxon>
        <taxon>Oleaceae</taxon>
        <taxon>Oleeae</taxon>
        <taxon>Olea</taxon>
    </lineage>
</organism>
<evidence type="ECO:0000313" key="2">
    <source>
        <dbReference type="Proteomes" id="UP000594638"/>
    </source>
</evidence>